<evidence type="ECO:0000256" key="1">
    <source>
        <dbReference type="ARBA" id="ARBA00004370"/>
    </source>
</evidence>
<dbReference type="InterPro" id="IPR036922">
    <property type="entry name" value="Rieske_2Fe-2S_sf"/>
</dbReference>
<dbReference type="EMBL" id="JAMPKM010000014">
    <property type="protein sequence ID" value="MEP0819370.1"/>
    <property type="molecule type" value="Genomic_DNA"/>
</dbReference>
<keyword evidence="8" id="KW-0408">Iron</keyword>
<dbReference type="Pfam" id="PF08417">
    <property type="entry name" value="PaO"/>
    <property type="match status" value="1"/>
</dbReference>
<dbReference type="Pfam" id="PF00355">
    <property type="entry name" value="Rieske"/>
    <property type="match status" value="1"/>
</dbReference>
<dbReference type="RefSeq" id="WP_190440023.1">
    <property type="nucleotide sequence ID" value="NZ_JAMPKM010000014.1"/>
</dbReference>
<keyword evidence="14" id="KW-1185">Reference proteome</keyword>
<dbReference type="SUPFAM" id="SSF55961">
    <property type="entry name" value="Bet v1-like"/>
    <property type="match status" value="1"/>
</dbReference>
<evidence type="ECO:0000256" key="5">
    <source>
        <dbReference type="ARBA" id="ARBA00022946"/>
    </source>
</evidence>
<keyword evidence="9" id="KW-0411">Iron-sulfur</keyword>
<dbReference type="PROSITE" id="PS51296">
    <property type="entry name" value="RIESKE"/>
    <property type="match status" value="1"/>
</dbReference>
<keyword evidence="10 11" id="KW-0472">Membrane</keyword>
<sequence>MSDASLTQAQAIADTELETTVGRATVATLQSGVLEQDSGTHELPAGGPDPSRFDAKEAWYPVFYVEDLDKTKPARFTLLEIDLVIWWEQATESWRVLEDKCPHRLAPLSEGRIAEDGLLECPYHGWAFSGAGHCDRIPQQAIGGTAETSERACVTAFPATIRQGLLFVYPGNPNNATKTAVPIVTPIEELDGWVCLNTFRDLPYDALTLLENVLDASHVPYTHHRSVGNRANAAPVDLELVESGKQGFQGLWEEGPRKGTLGRQDTTFIAPGLMWHDLTSKQFGRTLTVVYATPIRKGECRLFAIFPFKFSAKLPSFFIRLTPRWYSHLGQNNVLEDDQIFLHHQERYLEQAGGSANFAKAFYLPTRADRFVSALRQWVNRYSADPFSGATLPPALPKEQLLDRYYSHTIKCASCSAALTRLQRIRLACLILAAIAWTVAPLLAVSLGNEAGFGVVAVAVASLVSGAAWLGLGRLEQQFYRGRETPLRNLPEKKRSQKK</sequence>
<comment type="subcellular location">
    <subcellularLocation>
        <location evidence="1">Membrane</location>
    </subcellularLocation>
</comment>
<evidence type="ECO:0000256" key="3">
    <source>
        <dbReference type="ARBA" id="ARBA00022714"/>
    </source>
</evidence>
<evidence type="ECO:0000256" key="11">
    <source>
        <dbReference type="SAM" id="Phobius"/>
    </source>
</evidence>
<evidence type="ECO:0000256" key="2">
    <source>
        <dbReference type="ARBA" id="ARBA00022692"/>
    </source>
</evidence>
<gene>
    <name evidence="13" type="ORF">NC998_19915</name>
</gene>
<dbReference type="PANTHER" id="PTHR21266:SF32">
    <property type="entry name" value="CHOLESTEROL 7-DESATURASE NVD"/>
    <property type="match status" value="1"/>
</dbReference>
<dbReference type="InterPro" id="IPR050584">
    <property type="entry name" value="Cholesterol_7-desaturase"/>
</dbReference>
<proteinExistence type="predicted"/>
<comment type="caution">
    <text evidence="13">The sequence shown here is derived from an EMBL/GenBank/DDBJ whole genome shotgun (WGS) entry which is preliminary data.</text>
</comment>
<evidence type="ECO:0000256" key="7">
    <source>
        <dbReference type="ARBA" id="ARBA00023002"/>
    </source>
</evidence>
<feature type="transmembrane region" description="Helical" evidence="11">
    <location>
        <begin position="451"/>
        <end position="472"/>
    </location>
</feature>
<evidence type="ECO:0000256" key="4">
    <source>
        <dbReference type="ARBA" id="ARBA00022723"/>
    </source>
</evidence>
<accession>A0ABV0JC66</accession>
<evidence type="ECO:0000259" key="12">
    <source>
        <dbReference type="PROSITE" id="PS51296"/>
    </source>
</evidence>
<evidence type="ECO:0000256" key="10">
    <source>
        <dbReference type="ARBA" id="ARBA00023136"/>
    </source>
</evidence>
<protein>
    <submittedName>
        <fullName evidence="13">Rieske 2Fe-2S domain-containing protein</fullName>
    </submittedName>
</protein>
<keyword evidence="4" id="KW-0479">Metal-binding</keyword>
<dbReference type="SUPFAM" id="SSF50022">
    <property type="entry name" value="ISP domain"/>
    <property type="match status" value="1"/>
</dbReference>
<feature type="domain" description="Rieske" evidence="12">
    <location>
        <begin position="59"/>
        <end position="168"/>
    </location>
</feature>
<reference evidence="13 14" key="1">
    <citation type="submission" date="2022-04" db="EMBL/GenBank/DDBJ databases">
        <title>Positive selection, recombination, and allopatry shape intraspecific diversity of widespread and dominant cyanobacteria.</title>
        <authorList>
            <person name="Wei J."/>
            <person name="Shu W."/>
            <person name="Hu C."/>
        </authorList>
    </citation>
    <scope>NUCLEOTIDE SEQUENCE [LARGE SCALE GENOMIC DNA]</scope>
    <source>
        <strain evidence="13 14">GB2-A4</strain>
    </source>
</reference>
<keyword evidence="3" id="KW-0001">2Fe-2S</keyword>
<dbReference type="PANTHER" id="PTHR21266">
    <property type="entry name" value="IRON-SULFUR DOMAIN CONTAINING PROTEIN"/>
    <property type="match status" value="1"/>
</dbReference>
<dbReference type="InterPro" id="IPR013626">
    <property type="entry name" value="PaO"/>
</dbReference>
<keyword evidence="2 11" id="KW-0812">Transmembrane</keyword>
<evidence type="ECO:0000256" key="8">
    <source>
        <dbReference type="ARBA" id="ARBA00023004"/>
    </source>
</evidence>
<keyword evidence="7" id="KW-0560">Oxidoreductase</keyword>
<organism evidence="13 14">
    <name type="scientific">Trichocoleus desertorum GB2-A4</name>
    <dbReference type="NCBI Taxonomy" id="2933944"/>
    <lineage>
        <taxon>Bacteria</taxon>
        <taxon>Bacillati</taxon>
        <taxon>Cyanobacteriota</taxon>
        <taxon>Cyanophyceae</taxon>
        <taxon>Leptolyngbyales</taxon>
        <taxon>Trichocoleusaceae</taxon>
        <taxon>Trichocoleus</taxon>
    </lineage>
</organism>
<feature type="transmembrane region" description="Helical" evidence="11">
    <location>
        <begin position="427"/>
        <end position="445"/>
    </location>
</feature>
<dbReference type="Gene3D" id="2.102.10.10">
    <property type="entry name" value="Rieske [2Fe-2S] iron-sulphur domain"/>
    <property type="match status" value="1"/>
</dbReference>
<evidence type="ECO:0000313" key="14">
    <source>
        <dbReference type="Proteomes" id="UP001464891"/>
    </source>
</evidence>
<dbReference type="CDD" id="cd03480">
    <property type="entry name" value="Rieske_RO_Alpha_PaO"/>
    <property type="match status" value="1"/>
</dbReference>
<dbReference type="Gene3D" id="3.90.380.10">
    <property type="entry name" value="Naphthalene 1,2-dioxygenase Alpha Subunit, Chain A, domain 1"/>
    <property type="match status" value="1"/>
</dbReference>
<evidence type="ECO:0000256" key="6">
    <source>
        <dbReference type="ARBA" id="ARBA00022989"/>
    </source>
</evidence>
<dbReference type="Proteomes" id="UP001464891">
    <property type="component" value="Unassembled WGS sequence"/>
</dbReference>
<keyword evidence="6 11" id="KW-1133">Transmembrane helix</keyword>
<name>A0ABV0JC66_9CYAN</name>
<evidence type="ECO:0000256" key="9">
    <source>
        <dbReference type="ARBA" id="ARBA00023014"/>
    </source>
</evidence>
<dbReference type="InterPro" id="IPR017941">
    <property type="entry name" value="Rieske_2Fe-2S"/>
</dbReference>
<evidence type="ECO:0000313" key="13">
    <source>
        <dbReference type="EMBL" id="MEP0819370.1"/>
    </source>
</evidence>
<keyword evidence="5" id="KW-0809">Transit peptide</keyword>